<keyword evidence="2" id="KW-1185">Reference proteome</keyword>
<dbReference type="PANTHER" id="PTHR12459">
    <property type="entry name" value="TRANSMEMBRANE PROTEIN 135-RELATED"/>
    <property type="match status" value="1"/>
</dbReference>
<dbReference type="AlphaFoldDB" id="M7TI75"/>
<organism evidence="1 2">
    <name type="scientific">Eutypa lata (strain UCR-EL1)</name>
    <name type="common">Grapevine dieback disease fungus</name>
    <name type="synonym">Eutypa armeniacae</name>
    <dbReference type="NCBI Taxonomy" id="1287681"/>
    <lineage>
        <taxon>Eukaryota</taxon>
        <taxon>Fungi</taxon>
        <taxon>Dikarya</taxon>
        <taxon>Ascomycota</taxon>
        <taxon>Pezizomycotina</taxon>
        <taxon>Sordariomycetes</taxon>
        <taxon>Xylariomycetidae</taxon>
        <taxon>Xylariales</taxon>
        <taxon>Diatrypaceae</taxon>
        <taxon>Eutypa</taxon>
    </lineage>
</organism>
<gene>
    <name evidence="1" type="ORF">UCREL1_6542</name>
</gene>
<protein>
    <submittedName>
        <fullName evidence="1">Putative integral membrane protein</fullName>
    </submittedName>
</protein>
<dbReference type="HOGENOM" id="CLU_092542_0_0_1"/>
<dbReference type="eggNOG" id="ENOG502R1F4">
    <property type="taxonomic scope" value="Eukaryota"/>
</dbReference>
<sequence length="287" mass="31698">MWAWFYHPWQLPRAYHKWISTAASVDPRLIEALQRCRRGSLLYGEDAGHAPLLQSMCAEYGWPADWGDPAKAIPFPCEMVHMGTGPSCEYHALSRFARSFKWAMATYLPLNLLILTKRRDMRAVAVAVRNAARSSAFLGAFIALFYYGVCLARTRVGPRVLLGGGGVGVDVDDEDGDGDGGDAKEAREKEQTRVRQCLDSGACVGAGCFLCGWSILLEKPGRVANMALFVAPRALATLLPRRYPRDKQWRETLAFALSSAVVLTCVRENPVRVRGVLGKVLKVVLEP</sequence>
<dbReference type="PANTHER" id="PTHR12459:SF15">
    <property type="entry name" value="TRANSMEMBRANE PROTEIN 135"/>
    <property type="match status" value="1"/>
</dbReference>
<dbReference type="EMBL" id="KB706647">
    <property type="protein sequence ID" value="EMR66450.1"/>
    <property type="molecule type" value="Genomic_DNA"/>
</dbReference>
<dbReference type="KEGG" id="ela:UCREL1_6542"/>
<reference evidence="2" key="1">
    <citation type="journal article" date="2013" name="Genome Announc.">
        <title>Draft genome sequence of the grapevine dieback fungus Eutypa lata UCR-EL1.</title>
        <authorList>
            <person name="Blanco-Ulate B."/>
            <person name="Rolshausen P.E."/>
            <person name="Cantu D."/>
        </authorList>
    </citation>
    <scope>NUCLEOTIDE SEQUENCE [LARGE SCALE GENOMIC DNA]</scope>
    <source>
        <strain evidence="2">UCR-EL1</strain>
    </source>
</reference>
<evidence type="ECO:0000313" key="1">
    <source>
        <dbReference type="EMBL" id="EMR66450.1"/>
    </source>
</evidence>
<proteinExistence type="predicted"/>
<name>M7TI75_EUTLA</name>
<dbReference type="OrthoDB" id="4021778at2759"/>
<accession>M7TI75</accession>
<dbReference type="Proteomes" id="UP000012174">
    <property type="component" value="Unassembled WGS sequence"/>
</dbReference>
<dbReference type="OMA" id="CEANAMI"/>
<evidence type="ECO:0000313" key="2">
    <source>
        <dbReference type="Proteomes" id="UP000012174"/>
    </source>
</evidence>
<dbReference type="InterPro" id="IPR026749">
    <property type="entry name" value="Tmem135"/>
</dbReference>